<feature type="transmembrane region" description="Helical" evidence="7">
    <location>
        <begin position="303"/>
        <end position="328"/>
    </location>
</feature>
<keyword evidence="6 7" id="KW-0472">Membrane</keyword>
<feature type="domain" description="ABC transmembrane type-1" evidence="8">
    <location>
        <begin position="264"/>
        <end position="466"/>
    </location>
</feature>
<evidence type="ECO:0000259" key="8">
    <source>
        <dbReference type="PROSITE" id="PS50928"/>
    </source>
</evidence>
<dbReference type="InterPro" id="IPR045621">
    <property type="entry name" value="BPD_transp_1_N"/>
</dbReference>
<proteinExistence type="inferred from homology"/>
<comment type="subcellular location">
    <subcellularLocation>
        <location evidence="1 7">Cell membrane</location>
        <topology evidence="1 7">Multi-pass membrane protein</topology>
    </subcellularLocation>
</comment>
<dbReference type="SUPFAM" id="SSF161098">
    <property type="entry name" value="MetI-like"/>
    <property type="match status" value="1"/>
</dbReference>
<dbReference type="Pfam" id="PF19300">
    <property type="entry name" value="BPD_transp_1_N"/>
    <property type="match status" value="1"/>
</dbReference>
<dbReference type="EMBL" id="FOLT01000004">
    <property type="protein sequence ID" value="SFC23007.1"/>
    <property type="molecule type" value="Genomic_DNA"/>
</dbReference>
<dbReference type="CDD" id="cd06261">
    <property type="entry name" value="TM_PBP2"/>
    <property type="match status" value="1"/>
</dbReference>
<feature type="transmembrane region" description="Helical" evidence="7">
    <location>
        <begin position="397"/>
        <end position="418"/>
    </location>
</feature>
<feature type="transmembrane region" description="Helical" evidence="7">
    <location>
        <begin position="31"/>
        <end position="50"/>
    </location>
</feature>
<dbReference type="AlphaFoldDB" id="A0A1I1HG66"/>
<feature type="transmembrane region" description="Helical" evidence="7">
    <location>
        <begin position="147"/>
        <end position="166"/>
    </location>
</feature>
<comment type="similarity">
    <text evidence="7">Belongs to the binding-protein-dependent transport system permease family.</text>
</comment>
<feature type="transmembrane region" description="Helical" evidence="7">
    <location>
        <begin position="340"/>
        <end position="359"/>
    </location>
</feature>
<keyword evidence="2 7" id="KW-0813">Transport</keyword>
<evidence type="ECO:0000256" key="7">
    <source>
        <dbReference type="RuleBase" id="RU363032"/>
    </source>
</evidence>
<organism evidence="9 10">
    <name type="scientific">Alkalibacterium subtropicum</name>
    <dbReference type="NCBI Taxonomy" id="753702"/>
    <lineage>
        <taxon>Bacteria</taxon>
        <taxon>Bacillati</taxon>
        <taxon>Bacillota</taxon>
        <taxon>Bacilli</taxon>
        <taxon>Lactobacillales</taxon>
        <taxon>Carnobacteriaceae</taxon>
        <taxon>Alkalibacterium</taxon>
    </lineage>
</organism>
<dbReference type="InterPro" id="IPR000515">
    <property type="entry name" value="MetI-like"/>
</dbReference>
<evidence type="ECO:0000313" key="9">
    <source>
        <dbReference type="EMBL" id="SFC23007.1"/>
    </source>
</evidence>
<evidence type="ECO:0000256" key="5">
    <source>
        <dbReference type="ARBA" id="ARBA00022989"/>
    </source>
</evidence>
<dbReference type="GO" id="GO:0005886">
    <property type="term" value="C:plasma membrane"/>
    <property type="evidence" value="ECO:0007669"/>
    <property type="project" value="UniProtKB-SubCell"/>
</dbReference>
<evidence type="ECO:0000256" key="3">
    <source>
        <dbReference type="ARBA" id="ARBA00022475"/>
    </source>
</evidence>
<dbReference type="PANTHER" id="PTHR30465">
    <property type="entry name" value="INNER MEMBRANE ABC TRANSPORTER"/>
    <property type="match status" value="1"/>
</dbReference>
<keyword evidence="4 7" id="KW-0812">Transmembrane</keyword>
<feature type="transmembrane region" description="Helical" evidence="7">
    <location>
        <begin position="178"/>
        <end position="198"/>
    </location>
</feature>
<reference evidence="10" key="1">
    <citation type="submission" date="2016-10" db="EMBL/GenBank/DDBJ databases">
        <authorList>
            <person name="Varghese N."/>
            <person name="Submissions S."/>
        </authorList>
    </citation>
    <scope>NUCLEOTIDE SEQUENCE [LARGE SCALE GENOMIC DNA]</scope>
    <source>
        <strain evidence="10">DSM 23664</strain>
    </source>
</reference>
<gene>
    <name evidence="9" type="ORF">SAMN04488102_10458</name>
</gene>
<dbReference type="PANTHER" id="PTHR30465:SF0">
    <property type="entry name" value="OLIGOPEPTIDE TRANSPORT SYSTEM PERMEASE PROTEIN APPB"/>
    <property type="match status" value="1"/>
</dbReference>
<sequence length="481" mass="54361">MKKEDINKPAAYRFLVSEAYKTASQERHVSWGLKLLSFPFQLLVLIRYLFNKHRDESKRLISIIEHQFEESGESAELKKELLRQEERKTAFLDQSVSRSDIEKNAEHYYQRARQREIKKRIDDQYRKSDIRPQDFLHETTSWLREPLGFLLSIILGFPMYLLLWVVSVPVIRYVANRLVAMLFVIVGVTVIVFTLLHLSPSDAALNILGEQATPQQVENFNQVHGLNDPYVVQLWRTVKGVFTFDLGISFEGNERVVATIMRRFPVTLQLAFFALMFSVTVALPSGIYAAVKANTTFDHLFMFIALIGISIPSFWQGLIFILTFSINLGWLPATYSASNLASLIMPAVVLGTALMASVARMTRSSTLEVINEDYILTARAKGLSSKRVILRHAVPNALIPVITIIGLQFSAMLGGAAVTEQVFNIRGLGSYIVNKQFVPDIPSVMGGVIYIAIALSIVNLIVDLIYSFLDPRIRSRIKNSQ</sequence>
<protein>
    <submittedName>
        <fullName evidence="9">Peptide/nickel transport system permease protein</fullName>
    </submittedName>
</protein>
<name>A0A1I1HG66_9LACT</name>
<dbReference type="STRING" id="753702.SAMN04488102_10458"/>
<feature type="transmembrane region" description="Helical" evidence="7">
    <location>
        <begin position="447"/>
        <end position="469"/>
    </location>
</feature>
<evidence type="ECO:0000256" key="1">
    <source>
        <dbReference type="ARBA" id="ARBA00004651"/>
    </source>
</evidence>
<keyword evidence="5 7" id="KW-1133">Transmembrane helix</keyword>
<feature type="transmembrane region" description="Helical" evidence="7">
    <location>
        <begin position="270"/>
        <end position="291"/>
    </location>
</feature>
<keyword evidence="3" id="KW-1003">Cell membrane</keyword>
<evidence type="ECO:0000256" key="4">
    <source>
        <dbReference type="ARBA" id="ARBA00022692"/>
    </source>
</evidence>
<evidence type="ECO:0000256" key="2">
    <source>
        <dbReference type="ARBA" id="ARBA00022448"/>
    </source>
</evidence>
<keyword evidence="10" id="KW-1185">Reference proteome</keyword>
<evidence type="ECO:0000313" key="10">
    <source>
        <dbReference type="Proteomes" id="UP000199612"/>
    </source>
</evidence>
<dbReference type="RefSeq" id="WP_091529296.1">
    <property type="nucleotide sequence ID" value="NZ_FOLT01000004.1"/>
</dbReference>
<dbReference type="Gene3D" id="1.10.3720.10">
    <property type="entry name" value="MetI-like"/>
    <property type="match status" value="1"/>
</dbReference>
<dbReference type="Proteomes" id="UP000199612">
    <property type="component" value="Unassembled WGS sequence"/>
</dbReference>
<dbReference type="PROSITE" id="PS50928">
    <property type="entry name" value="ABC_TM1"/>
    <property type="match status" value="1"/>
</dbReference>
<dbReference type="OrthoDB" id="9773683at2"/>
<dbReference type="Pfam" id="PF00528">
    <property type="entry name" value="BPD_transp_1"/>
    <property type="match status" value="1"/>
</dbReference>
<accession>A0A1I1HG66</accession>
<dbReference type="InterPro" id="IPR035906">
    <property type="entry name" value="MetI-like_sf"/>
</dbReference>
<evidence type="ECO:0000256" key="6">
    <source>
        <dbReference type="ARBA" id="ARBA00023136"/>
    </source>
</evidence>
<dbReference type="GO" id="GO:0055085">
    <property type="term" value="P:transmembrane transport"/>
    <property type="evidence" value="ECO:0007669"/>
    <property type="project" value="InterPro"/>
</dbReference>